<dbReference type="PROSITE" id="PS51257">
    <property type="entry name" value="PROKAR_LIPOPROTEIN"/>
    <property type="match status" value="1"/>
</dbReference>
<name>A0A8X6I680_TRICU</name>
<evidence type="ECO:0000256" key="1">
    <source>
        <dbReference type="SAM" id="SignalP"/>
    </source>
</evidence>
<comment type="caution">
    <text evidence="2">The sequence shown here is derived from an EMBL/GenBank/DDBJ whole genome shotgun (WGS) entry which is preliminary data.</text>
</comment>
<evidence type="ECO:0000313" key="2">
    <source>
        <dbReference type="EMBL" id="GFR16189.1"/>
    </source>
</evidence>
<proteinExistence type="predicted"/>
<feature type="signal peptide" evidence="1">
    <location>
        <begin position="1"/>
        <end position="32"/>
    </location>
</feature>
<dbReference type="Proteomes" id="UP000887116">
    <property type="component" value="Unassembled WGS sequence"/>
</dbReference>
<keyword evidence="3" id="KW-1185">Reference proteome</keyword>
<dbReference type="OrthoDB" id="10430095at2759"/>
<dbReference type="AlphaFoldDB" id="A0A8X6I680"/>
<evidence type="ECO:0008006" key="4">
    <source>
        <dbReference type="Google" id="ProtNLM"/>
    </source>
</evidence>
<sequence>MGGLKRICNIGPCLSQFALTLAVLVLVSCVHCEEKAKEDKAEEKKPVEKVVWPGLYSWQFHPANFRAPVHVVPLQYQPAAHTWWW</sequence>
<evidence type="ECO:0000313" key="3">
    <source>
        <dbReference type="Proteomes" id="UP000887116"/>
    </source>
</evidence>
<feature type="chain" id="PRO_5036482092" description="Secreted protein" evidence="1">
    <location>
        <begin position="33"/>
        <end position="85"/>
    </location>
</feature>
<organism evidence="2 3">
    <name type="scientific">Trichonephila clavata</name>
    <name type="common">Joro spider</name>
    <name type="synonym">Nephila clavata</name>
    <dbReference type="NCBI Taxonomy" id="2740835"/>
    <lineage>
        <taxon>Eukaryota</taxon>
        <taxon>Metazoa</taxon>
        <taxon>Ecdysozoa</taxon>
        <taxon>Arthropoda</taxon>
        <taxon>Chelicerata</taxon>
        <taxon>Arachnida</taxon>
        <taxon>Araneae</taxon>
        <taxon>Araneomorphae</taxon>
        <taxon>Entelegynae</taxon>
        <taxon>Araneoidea</taxon>
        <taxon>Nephilidae</taxon>
        <taxon>Trichonephila</taxon>
    </lineage>
</organism>
<gene>
    <name evidence="2" type="ORF">TNCT_227281</name>
</gene>
<dbReference type="EMBL" id="BMAO01037221">
    <property type="protein sequence ID" value="GFR16189.1"/>
    <property type="molecule type" value="Genomic_DNA"/>
</dbReference>
<reference evidence="2" key="1">
    <citation type="submission" date="2020-07" db="EMBL/GenBank/DDBJ databases">
        <title>Multicomponent nature underlies the extraordinary mechanical properties of spider dragline silk.</title>
        <authorList>
            <person name="Kono N."/>
            <person name="Nakamura H."/>
            <person name="Mori M."/>
            <person name="Yoshida Y."/>
            <person name="Ohtoshi R."/>
            <person name="Malay A.D."/>
            <person name="Moran D.A.P."/>
            <person name="Tomita M."/>
            <person name="Numata K."/>
            <person name="Arakawa K."/>
        </authorList>
    </citation>
    <scope>NUCLEOTIDE SEQUENCE</scope>
</reference>
<keyword evidence="1" id="KW-0732">Signal</keyword>
<accession>A0A8X6I680</accession>
<protein>
    <recommendedName>
        <fullName evidence="4">Secreted protein</fullName>
    </recommendedName>
</protein>